<dbReference type="InterPro" id="IPR011256">
    <property type="entry name" value="Reg_factor_effector_dom_sf"/>
</dbReference>
<evidence type="ECO:0000259" key="1">
    <source>
        <dbReference type="SMART" id="SM00871"/>
    </source>
</evidence>
<dbReference type="PANTHER" id="PTHR36444">
    <property type="entry name" value="TRANSCRIPTIONAL REGULATOR PROTEIN YOBU-RELATED"/>
    <property type="match status" value="1"/>
</dbReference>
<dbReference type="Proteomes" id="UP000285636">
    <property type="component" value="Unassembled WGS sequence"/>
</dbReference>
<dbReference type="RefSeq" id="WP_123432020.1">
    <property type="nucleotide sequence ID" value="NZ_MOBK01000001.1"/>
</dbReference>
<proteinExistence type="predicted"/>
<name>A0A423IGU6_9PSED</name>
<dbReference type="SUPFAM" id="SSF55136">
    <property type="entry name" value="Probable bacterial effector-binding domain"/>
    <property type="match status" value="1"/>
</dbReference>
<organism evidence="2 3">
    <name type="scientific">Pseudomonas brassicacearum</name>
    <dbReference type="NCBI Taxonomy" id="930166"/>
    <lineage>
        <taxon>Bacteria</taxon>
        <taxon>Pseudomonadati</taxon>
        <taxon>Pseudomonadota</taxon>
        <taxon>Gammaproteobacteria</taxon>
        <taxon>Pseudomonadales</taxon>
        <taxon>Pseudomonadaceae</taxon>
        <taxon>Pseudomonas</taxon>
    </lineage>
</organism>
<dbReference type="Pfam" id="PF06445">
    <property type="entry name" value="GyrI-like"/>
    <property type="match status" value="1"/>
</dbReference>
<dbReference type="SMART" id="SM00871">
    <property type="entry name" value="AraC_E_bind"/>
    <property type="match status" value="1"/>
</dbReference>
<dbReference type="PANTHER" id="PTHR36444:SF2">
    <property type="entry name" value="TRANSCRIPTIONAL REGULATOR PROTEIN YOBU-RELATED"/>
    <property type="match status" value="1"/>
</dbReference>
<gene>
    <name evidence="2" type="ORF">BK660_02950</name>
</gene>
<dbReference type="InterPro" id="IPR010499">
    <property type="entry name" value="AraC_E-bd"/>
</dbReference>
<sequence>MEPNIAHLSSFHVAGLTARTNNRDESTQDCAKIPDLWGRFFFDNVAEKIPHRVPDAPIVGVYSNYESDASGAYEVTAGVSVSTPNRDFDNVEIQAGKYMVFEARGPMPAAVIQAWGTIWAYFEAHPQVVRSYATDFESYVGQDEVQIHIGIVS</sequence>
<accession>A0A423IGU6</accession>
<comment type="caution">
    <text evidence="2">The sequence shown here is derived from an EMBL/GenBank/DDBJ whole genome shotgun (WGS) entry which is preliminary data.</text>
</comment>
<protein>
    <submittedName>
        <fullName evidence="2">AraC family transcriptional regulator</fullName>
    </submittedName>
</protein>
<reference evidence="2 3" key="1">
    <citation type="submission" date="2016-10" db="EMBL/GenBank/DDBJ databases">
        <title>Comparative genome analysis of multiple Pseudomonas spp. focuses on biocontrol and plant growth promoting traits.</title>
        <authorList>
            <person name="Tao X.-Y."/>
            <person name="Taylor C.G."/>
        </authorList>
    </citation>
    <scope>NUCLEOTIDE SEQUENCE [LARGE SCALE GENOMIC DNA]</scope>
    <source>
        <strain evidence="2 3">38D7</strain>
    </source>
</reference>
<evidence type="ECO:0000313" key="2">
    <source>
        <dbReference type="EMBL" id="RON24645.1"/>
    </source>
</evidence>
<feature type="domain" description="AraC effector-binding" evidence="1">
    <location>
        <begin position="1"/>
        <end position="152"/>
    </location>
</feature>
<dbReference type="InterPro" id="IPR053182">
    <property type="entry name" value="YobU-like_regulator"/>
</dbReference>
<evidence type="ECO:0000313" key="3">
    <source>
        <dbReference type="Proteomes" id="UP000285636"/>
    </source>
</evidence>
<dbReference type="Gene3D" id="3.20.80.10">
    <property type="entry name" value="Regulatory factor, effector binding domain"/>
    <property type="match status" value="1"/>
</dbReference>
<dbReference type="InterPro" id="IPR029442">
    <property type="entry name" value="GyrI-like"/>
</dbReference>
<dbReference type="EMBL" id="MOBK01000001">
    <property type="protein sequence ID" value="RON24645.1"/>
    <property type="molecule type" value="Genomic_DNA"/>
</dbReference>
<dbReference type="AlphaFoldDB" id="A0A423IGU6"/>